<evidence type="ECO:0000313" key="8">
    <source>
        <dbReference type="Proteomes" id="UP000092555"/>
    </source>
</evidence>
<proteinExistence type="predicted"/>
<evidence type="ECO:0000256" key="3">
    <source>
        <dbReference type="ARBA" id="ARBA00022490"/>
    </source>
</evidence>
<accession>A0A1A0HGU0</accession>
<dbReference type="GeneID" id="30029409"/>
<dbReference type="GO" id="GO:0015031">
    <property type="term" value="P:protein transport"/>
    <property type="evidence" value="ECO:0007669"/>
    <property type="project" value="UniProtKB-KW"/>
</dbReference>
<name>A0A1A0HGU0_9ASCO</name>
<reference evidence="7 8" key="1">
    <citation type="submission" date="2016-05" db="EMBL/GenBank/DDBJ databases">
        <title>Comparative genomics of biotechnologically important yeasts.</title>
        <authorList>
            <consortium name="DOE Joint Genome Institute"/>
            <person name="Riley R."/>
            <person name="Haridas S."/>
            <person name="Wolfe K.H."/>
            <person name="Lopes M.R."/>
            <person name="Hittinger C.T."/>
            <person name="Goker M."/>
            <person name="Salamov A."/>
            <person name="Wisecaver J."/>
            <person name="Long T.M."/>
            <person name="Aerts A.L."/>
            <person name="Barry K."/>
            <person name="Choi C."/>
            <person name="Clum A."/>
            <person name="Coughlan A.Y."/>
            <person name="Deshpande S."/>
            <person name="Douglass A.P."/>
            <person name="Hanson S.J."/>
            <person name="Klenk H.-P."/>
            <person name="LaButti K."/>
            <person name="Lapidus A."/>
            <person name="Lindquist E."/>
            <person name="Lipzen A."/>
            <person name="Meier-kolthoff J.P."/>
            <person name="Ohm R.A."/>
            <person name="Otillar R.P."/>
            <person name="Pangilinan J."/>
            <person name="Peng Y."/>
            <person name="Rokas A."/>
            <person name="Rosa C.A."/>
            <person name="Scheuner C."/>
            <person name="Sibirny A.A."/>
            <person name="Slot J.C."/>
            <person name="Stielow J.B."/>
            <person name="Sun H."/>
            <person name="Kurtzman C.P."/>
            <person name="Blackwell M."/>
            <person name="Grigoriev I.V."/>
            <person name="Jeffries T.W."/>
        </authorList>
    </citation>
    <scope>NUCLEOTIDE SEQUENCE [LARGE SCALE GENOMIC DNA]</scope>
    <source>
        <strain evidence="7 8">NRRL YB-4993</strain>
    </source>
</reference>
<evidence type="ECO:0000313" key="7">
    <source>
        <dbReference type="EMBL" id="OBA23068.1"/>
    </source>
</evidence>
<dbReference type="EMBL" id="LXTC01000001">
    <property type="protein sequence ID" value="OBA23068.1"/>
    <property type="molecule type" value="Genomic_DNA"/>
</dbReference>
<evidence type="ECO:0000256" key="4">
    <source>
        <dbReference type="ARBA" id="ARBA00022927"/>
    </source>
</evidence>
<dbReference type="GO" id="GO:0034058">
    <property type="term" value="P:endosomal vesicle fusion"/>
    <property type="evidence" value="ECO:0007669"/>
    <property type="project" value="TreeGrafter"/>
</dbReference>
<dbReference type="InterPro" id="IPR001180">
    <property type="entry name" value="CNH_dom"/>
</dbReference>
<keyword evidence="8" id="KW-1185">Reference proteome</keyword>
<sequence length="1087" mass="123792">MAPDPTEEKTPRIPDKIPEDVSELNKLKINVHEHGVGSVSSDPVIELDSETNKKVSTDKTPGLDVKSAESLGLAEIETQTPVPIVAGLGNEADTKSPTISACSETSGTSFENNFLPPGWSLQKLALELPLGAKEQITCISSFESNLYIGTSTGQVLHMYLFDDAEQYILIMQIPASESSTKAVSKILPVPDANMCLILAGNTVHSFTLPELSPCRIGKIKDAVDLLLLSVGKLPSERNKSDKVVVYTSSKFRVVHVVPTGIKLLRDINYLGAVTGVSLATGTLAHYSNICIIANDTRFDVVDMQQTRKIPLFDYNPAAVENIHPFIVPYLAQDTSLAREEYLLPICTEPATSMAMFISSAGDVTRGTLTWIGHGYPMGGLSVEWPHVIGVFQTHSGSQKLIFSSLLTFEVEASVECDALFGSESRGSICIVNSGRALKVTNQELLRLLTPISATTRNPLVPHKQFDYSRTVFSDGCLLYGLQKQSPLTKTLLNLKDIILKPPLKESLSRTVEFFSTKSSVDDFHYLMYLVLLLLSEDTTKIKQLWNQKLSDGQIIDPRLLMLYCVDLRELRDELWHDFSPQRIFLDIRDQLADSVIRKNKQFYKWLIREIHSKGDDYEEIIRVSARKLVYTETCENSLDILLVISLESDVWLGQNAVNEELTTYFFKKNMFLVLLHIYRLKQDSGNSFEQWSLKIIDLSLDLISGRKTTDTIANSVGEDIFQIDSYVFDLPKTAFNQLRENVDDEKVYAKQLLKLLQLRPDRGLVLLKSAKGSKFSSTHKHILDELSKSYKFDSKFSPLKIEYTEQAFFESCKQTYVIDFPIANELLEDYVCYLNQNDLQVEYENLNILYATYKIENDLRDPLWPKVTWIEYLHLHYRKGDCEEFLETYLKVYELIVLLAMYKKDMNMTLDSKSEAIAFLKWVFDTDIDRVARLQELKDYSTAEWLIFNAHPPIPRSLFILGTLREQQLLRYDKVSPEKAKIYLTSLMEYYLAVEDQTARFYSVMHAVNTYADQYLTMEQVLQLLPEDFPLLYVERFLESQLQKLENRRSDAQIKKALQKANVKLSKSLFRDYETKRETLKSKDAKS</sequence>
<feature type="coiled-coil region" evidence="5">
    <location>
        <begin position="1035"/>
        <end position="1062"/>
    </location>
</feature>
<comment type="caution">
    <text evidence="7">The sequence shown here is derived from an EMBL/GenBank/DDBJ whole genome shotgun (WGS) entry which is preliminary data.</text>
</comment>
<comment type="subcellular location">
    <subcellularLocation>
        <location evidence="1">Cytoplasm</location>
    </subcellularLocation>
</comment>
<organism evidence="7 8">
    <name type="scientific">Metschnikowia bicuspidata var. bicuspidata NRRL YB-4993</name>
    <dbReference type="NCBI Taxonomy" id="869754"/>
    <lineage>
        <taxon>Eukaryota</taxon>
        <taxon>Fungi</taxon>
        <taxon>Dikarya</taxon>
        <taxon>Ascomycota</taxon>
        <taxon>Saccharomycotina</taxon>
        <taxon>Pichiomycetes</taxon>
        <taxon>Metschnikowiaceae</taxon>
        <taxon>Metschnikowia</taxon>
    </lineage>
</organism>
<dbReference type="PROSITE" id="PS50219">
    <property type="entry name" value="CNH"/>
    <property type="match status" value="1"/>
</dbReference>
<protein>
    <recommendedName>
        <fullName evidence="6">CNH domain-containing protein</fullName>
    </recommendedName>
</protein>
<dbReference type="STRING" id="869754.A0A1A0HGU0"/>
<dbReference type="RefSeq" id="XP_018713549.1">
    <property type="nucleotide sequence ID" value="XM_018856433.1"/>
</dbReference>
<evidence type="ECO:0000259" key="6">
    <source>
        <dbReference type="PROSITE" id="PS50219"/>
    </source>
</evidence>
<feature type="domain" description="CNH" evidence="6">
    <location>
        <begin position="133"/>
        <end position="429"/>
    </location>
</feature>
<keyword evidence="5" id="KW-0175">Coiled coil</keyword>
<dbReference type="GO" id="GO:0005737">
    <property type="term" value="C:cytoplasm"/>
    <property type="evidence" value="ECO:0007669"/>
    <property type="project" value="UniProtKB-SubCell"/>
</dbReference>
<evidence type="ECO:0000256" key="5">
    <source>
        <dbReference type="SAM" id="Coils"/>
    </source>
</evidence>
<evidence type="ECO:0000256" key="2">
    <source>
        <dbReference type="ARBA" id="ARBA00022448"/>
    </source>
</evidence>
<keyword evidence="3" id="KW-0963">Cytoplasm</keyword>
<keyword evidence="2" id="KW-0813">Transport</keyword>
<dbReference type="GO" id="GO:0006914">
    <property type="term" value="P:autophagy"/>
    <property type="evidence" value="ECO:0007669"/>
    <property type="project" value="TreeGrafter"/>
</dbReference>
<dbReference type="PANTHER" id="PTHR12894:SF27">
    <property type="entry name" value="TRANSFORMING GROWTH FACTOR-BETA RECEPTOR-ASSOCIATED PROTEIN 1"/>
    <property type="match status" value="1"/>
</dbReference>
<dbReference type="InterPro" id="IPR032914">
    <property type="entry name" value="Vam6/VPS39/TRAP1"/>
</dbReference>
<gene>
    <name evidence="7" type="ORF">METBIDRAFT_34040</name>
</gene>
<dbReference type="OrthoDB" id="5325112at2759"/>
<dbReference type="Proteomes" id="UP000092555">
    <property type="component" value="Unassembled WGS sequence"/>
</dbReference>
<evidence type="ECO:0000256" key="1">
    <source>
        <dbReference type="ARBA" id="ARBA00004496"/>
    </source>
</evidence>
<keyword evidence="4" id="KW-0653">Protein transport</keyword>
<dbReference type="PANTHER" id="PTHR12894">
    <property type="entry name" value="CNH DOMAIN CONTAINING"/>
    <property type="match status" value="1"/>
</dbReference>
<dbReference type="AlphaFoldDB" id="A0A1A0HGU0"/>
<dbReference type="GO" id="GO:0016020">
    <property type="term" value="C:membrane"/>
    <property type="evidence" value="ECO:0007669"/>
    <property type="project" value="TreeGrafter"/>
</dbReference>